<accession>A0A8T1P1L7</accession>
<evidence type="ECO:0000256" key="19">
    <source>
        <dbReference type="PIRNR" id="PIRNR000641"/>
    </source>
</evidence>
<dbReference type="GO" id="GO:0048544">
    <property type="term" value="P:recognition of pollen"/>
    <property type="evidence" value="ECO:0007669"/>
    <property type="project" value="InterPro"/>
</dbReference>
<dbReference type="CDD" id="cd14066">
    <property type="entry name" value="STKc_IRAK"/>
    <property type="match status" value="1"/>
</dbReference>
<dbReference type="FunFam" id="1.10.510.10:FF:000060">
    <property type="entry name" value="G-type lectin S-receptor-like serine/threonine-protein kinase"/>
    <property type="match status" value="1"/>
</dbReference>
<dbReference type="CDD" id="cd01098">
    <property type="entry name" value="PAN_AP_plant"/>
    <property type="match status" value="1"/>
</dbReference>
<evidence type="ECO:0000256" key="18">
    <source>
        <dbReference type="ARBA" id="ARBA00048679"/>
    </source>
</evidence>
<dbReference type="PANTHER" id="PTHR27002:SF1075">
    <property type="entry name" value="RECEPTOR-LIKE SERINE_THREONINE-PROTEIN KINASE"/>
    <property type="match status" value="1"/>
</dbReference>
<dbReference type="PROSITE" id="PS50011">
    <property type="entry name" value="PROTEIN_KINASE_DOM"/>
    <property type="match status" value="1"/>
</dbReference>
<feature type="signal peptide" evidence="21">
    <location>
        <begin position="1"/>
        <end position="25"/>
    </location>
</feature>
<comment type="catalytic activity">
    <reaction evidence="18 19">
        <text>L-seryl-[protein] + ATP = O-phospho-L-seryl-[protein] + ADP + H(+)</text>
        <dbReference type="Rhea" id="RHEA:17989"/>
        <dbReference type="Rhea" id="RHEA-COMP:9863"/>
        <dbReference type="Rhea" id="RHEA-COMP:11604"/>
        <dbReference type="ChEBI" id="CHEBI:15378"/>
        <dbReference type="ChEBI" id="CHEBI:29999"/>
        <dbReference type="ChEBI" id="CHEBI:30616"/>
        <dbReference type="ChEBI" id="CHEBI:83421"/>
        <dbReference type="ChEBI" id="CHEBI:456216"/>
        <dbReference type="EC" id="2.7.11.1"/>
    </reaction>
</comment>
<feature type="domain" description="Bulb-type lectin" evidence="23">
    <location>
        <begin position="28"/>
        <end position="146"/>
    </location>
</feature>
<comment type="caution">
    <text evidence="25">The sequence shown here is derived from an EMBL/GenBank/DDBJ whole genome shotgun (WGS) entry which is preliminary data.</text>
</comment>
<evidence type="ECO:0000256" key="14">
    <source>
        <dbReference type="ARBA" id="ARBA00023157"/>
    </source>
</evidence>
<evidence type="ECO:0000256" key="9">
    <source>
        <dbReference type="ARBA" id="ARBA00022741"/>
    </source>
</evidence>
<dbReference type="FunFam" id="2.90.10.10:FF:000009">
    <property type="entry name" value="Receptor-like serine/threonine-protein kinase SD1-8"/>
    <property type="match status" value="1"/>
</dbReference>
<keyword evidence="4" id="KW-0597">Phosphoprotein</keyword>
<dbReference type="InterPro" id="IPR000719">
    <property type="entry name" value="Prot_kinase_dom"/>
</dbReference>
<dbReference type="InterPro" id="IPR000858">
    <property type="entry name" value="S_locus_glycoprot_dom"/>
</dbReference>
<comment type="similarity">
    <text evidence="19">Belongs to the protein kinase superfamily. Ser/Thr protein kinase family.</text>
</comment>
<dbReference type="InterPro" id="IPR001480">
    <property type="entry name" value="Bulb-type_lectin_dom"/>
</dbReference>
<evidence type="ECO:0000256" key="21">
    <source>
        <dbReference type="SAM" id="SignalP"/>
    </source>
</evidence>
<keyword evidence="3 19" id="KW-0723">Serine/threonine-protein kinase</keyword>
<dbReference type="FunFam" id="3.30.200.20:FF:000951">
    <property type="entry name" value="Uncharacterized protein"/>
    <property type="match status" value="1"/>
</dbReference>
<dbReference type="EC" id="2.7.11.1" evidence="19"/>
<evidence type="ECO:0000256" key="7">
    <source>
        <dbReference type="ARBA" id="ARBA00022729"/>
    </source>
</evidence>
<feature type="domain" description="Apple" evidence="24">
    <location>
        <begin position="319"/>
        <end position="398"/>
    </location>
</feature>
<evidence type="ECO:0000256" key="12">
    <source>
        <dbReference type="ARBA" id="ARBA00022989"/>
    </source>
</evidence>
<dbReference type="Proteomes" id="UP000811609">
    <property type="component" value="Chromosome 11"/>
</dbReference>
<dbReference type="GO" id="GO:0005524">
    <property type="term" value="F:ATP binding"/>
    <property type="evidence" value="ECO:0007669"/>
    <property type="project" value="UniProtKB-KW"/>
</dbReference>
<feature type="chain" id="PRO_5035809057" description="Receptor-like serine/threonine-protein kinase" evidence="21">
    <location>
        <begin position="26"/>
        <end position="806"/>
    </location>
</feature>
<reference evidence="25" key="1">
    <citation type="submission" date="2020-12" db="EMBL/GenBank/DDBJ databases">
        <title>WGS assembly of Carya illinoinensis cv. Pawnee.</title>
        <authorList>
            <person name="Platts A."/>
            <person name="Shu S."/>
            <person name="Wright S."/>
            <person name="Barry K."/>
            <person name="Edger P."/>
            <person name="Pires J.C."/>
            <person name="Schmutz J."/>
        </authorList>
    </citation>
    <scope>NUCLEOTIDE SEQUENCE</scope>
    <source>
        <tissue evidence="25">Leaf</tissue>
    </source>
</reference>
<dbReference type="GO" id="GO:0030246">
    <property type="term" value="F:carbohydrate binding"/>
    <property type="evidence" value="ECO:0007669"/>
    <property type="project" value="UniProtKB-KW"/>
</dbReference>
<dbReference type="SMART" id="SM00473">
    <property type="entry name" value="PAN_AP"/>
    <property type="match status" value="1"/>
</dbReference>
<comment type="subcellular location">
    <subcellularLocation>
        <location evidence="1">Cell membrane</location>
        <topology evidence="1">Single-pass type I membrane protein</topology>
    </subcellularLocation>
</comment>
<keyword evidence="7 21" id="KW-0732">Signal</keyword>
<evidence type="ECO:0000256" key="20">
    <source>
        <dbReference type="SAM" id="Phobius"/>
    </source>
</evidence>
<evidence type="ECO:0000256" key="6">
    <source>
        <dbReference type="ARBA" id="ARBA00022692"/>
    </source>
</evidence>
<keyword evidence="14" id="KW-1015">Disulfide bond</keyword>
<evidence type="ECO:0000259" key="24">
    <source>
        <dbReference type="PROSITE" id="PS50948"/>
    </source>
</evidence>
<proteinExistence type="inferred from homology"/>
<evidence type="ECO:0000256" key="5">
    <source>
        <dbReference type="ARBA" id="ARBA00022679"/>
    </source>
</evidence>
<feature type="domain" description="Protein kinase" evidence="22">
    <location>
        <begin position="495"/>
        <end position="765"/>
    </location>
</feature>
<keyword evidence="11 19" id="KW-0067">ATP-binding</keyword>
<dbReference type="Pfam" id="PF08276">
    <property type="entry name" value="PAN_2"/>
    <property type="match status" value="1"/>
</dbReference>
<keyword evidence="5 19" id="KW-0808">Transferase</keyword>
<dbReference type="PROSITE" id="PS00108">
    <property type="entry name" value="PROTEIN_KINASE_ST"/>
    <property type="match status" value="1"/>
</dbReference>
<keyword evidence="13 20" id="KW-0472">Membrane</keyword>
<evidence type="ECO:0000256" key="13">
    <source>
        <dbReference type="ARBA" id="ARBA00023136"/>
    </source>
</evidence>
<organism evidence="25 26">
    <name type="scientific">Carya illinoinensis</name>
    <name type="common">Pecan</name>
    <dbReference type="NCBI Taxonomy" id="32201"/>
    <lineage>
        <taxon>Eukaryota</taxon>
        <taxon>Viridiplantae</taxon>
        <taxon>Streptophyta</taxon>
        <taxon>Embryophyta</taxon>
        <taxon>Tracheophyta</taxon>
        <taxon>Spermatophyta</taxon>
        <taxon>Magnoliopsida</taxon>
        <taxon>eudicotyledons</taxon>
        <taxon>Gunneridae</taxon>
        <taxon>Pentapetalae</taxon>
        <taxon>rosids</taxon>
        <taxon>fabids</taxon>
        <taxon>Fagales</taxon>
        <taxon>Juglandaceae</taxon>
        <taxon>Carya</taxon>
    </lineage>
</organism>
<keyword evidence="10 19" id="KW-0418">Kinase</keyword>
<keyword evidence="26" id="KW-1185">Reference proteome</keyword>
<dbReference type="GO" id="GO:0004674">
    <property type="term" value="F:protein serine/threonine kinase activity"/>
    <property type="evidence" value="ECO:0007669"/>
    <property type="project" value="UniProtKB-KW"/>
</dbReference>
<keyword evidence="6 20" id="KW-0812">Transmembrane</keyword>
<dbReference type="Pfam" id="PF01453">
    <property type="entry name" value="B_lectin"/>
    <property type="match status" value="1"/>
</dbReference>
<keyword evidence="15" id="KW-0675">Receptor</keyword>
<evidence type="ECO:0000259" key="22">
    <source>
        <dbReference type="PROSITE" id="PS50011"/>
    </source>
</evidence>
<evidence type="ECO:0000313" key="26">
    <source>
        <dbReference type="Proteomes" id="UP000811609"/>
    </source>
</evidence>
<dbReference type="SMART" id="SM00108">
    <property type="entry name" value="B_lectin"/>
    <property type="match status" value="1"/>
</dbReference>
<keyword evidence="12 20" id="KW-1133">Transmembrane helix</keyword>
<evidence type="ECO:0000256" key="3">
    <source>
        <dbReference type="ARBA" id="ARBA00022527"/>
    </source>
</evidence>
<evidence type="ECO:0000256" key="17">
    <source>
        <dbReference type="ARBA" id="ARBA00047899"/>
    </source>
</evidence>
<dbReference type="PROSITE" id="PS50927">
    <property type="entry name" value="BULB_LECTIN"/>
    <property type="match status" value="1"/>
</dbReference>
<dbReference type="Pfam" id="PF00954">
    <property type="entry name" value="S_locus_glycop"/>
    <property type="match status" value="1"/>
</dbReference>
<evidence type="ECO:0000256" key="8">
    <source>
        <dbReference type="ARBA" id="ARBA00022734"/>
    </source>
</evidence>
<evidence type="ECO:0000256" key="10">
    <source>
        <dbReference type="ARBA" id="ARBA00022777"/>
    </source>
</evidence>
<evidence type="ECO:0000256" key="11">
    <source>
        <dbReference type="ARBA" id="ARBA00022840"/>
    </source>
</evidence>
<evidence type="ECO:0000256" key="4">
    <source>
        <dbReference type="ARBA" id="ARBA00022553"/>
    </source>
</evidence>
<evidence type="ECO:0000256" key="1">
    <source>
        <dbReference type="ARBA" id="ARBA00004251"/>
    </source>
</evidence>
<comment type="catalytic activity">
    <reaction evidence="17 19">
        <text>L-threonyl-[protein] + ATP = O-phospho-L-threonyl-[protein] + ADP + H(+)</text>
        <dbReference type="Rhea" id="RHEA:46608"/>
        <dbReference type="Rhea" id="RHEA-COMP:11060"/>
        <dbReference type="Rhea" id="RHEA-COMP:11605"/>
        <dbReference type="ChEBI" id="CHEBI:15378"/>
        <dbReference type="ChEBI" id="CHEBI:30013"/>
        <dbReference type="ChEBI" id="CHEBI:30616"/>
        <dbReference type="ChEBI" id="CHEBI:61977"/>
        <dbReference type="ChEBI" id="CHEBI:456216"/>
        <dbReference type="EC" id="2.7.11.1"/>
    </reaction>
</comment>
<keyword evidence="8" id="KW-0430">Lectin</keyword>
<dbReference type="PROSITE" id="PS50948">
    <property type="entry name" value="PAN"/>
    <property type="match status" value="1"/>
</dbReference>
<dbReference type="PANTHER" id="PTHR27002">
    <property type="entry name" value="RECEPTOR-LIKE SERINE/THREONINE-PROTEIN KINASE SD1-8"/>
    <property type="match status" value="1"/>
</dbReference>
<dbReference type="InterPro" id="IPR001245">
    <property type="entry name" value="Ser-Thr/Tyr_kinase_cat_dom"/>
</dbReference>
<keyword evidence="16" id="KW-0325">Glycoprotein</keyword>
<evidence type="ECO:0000256" key="2">
    <source>
        <dbReference type="ARBA" id="ARBA00022475"/>
    </source>
</evidence>
<evidence type="ECO:0000256" key="15">
    <source>
        <dbReference type="ARBA" id="ARBA00023170"/>
    </source>
</evidence>
<feature type="transmembrane region" description="Helical" evidence="20">
    <location>
        <begin position="412"/>
        <end position="436"/>
    </location>
</feature>
<keyword evidence="2" id="KW-1003">Cell membrane</keyword>
<sequence>MSRRISPFIPTLLLLFCLGLQLANGSVTDTIRPSQSLTTTETIVSAKRKFELGFFSPGNSTRNYVGIWYKKDPRTVVWVANRERPFPNSSAVLTLNPDGNLVISGGIMQYMVANTSAGNDTYAILLDTGNLRVIKRVSDVVLWQSFEHPADTLLPGMNVSDFTTRWSLTSWKSTEDPAPGLFSLHLGSWNELHRGSWKELIVMKGSEIYWSSALIGRLDDIFVIVGESVTWRSKYTDEMLRIILDVKGQFRLLSWTEVDQSWHLLPSPKCGAYALCGAYSICSETSDRGCDCLPGFKQLVAEVNKSSGRGCVRKIDLKCGNETKFFPLPQVDWPSNPNKLDISDSVDCKSACSTNCSCIAYAYDHRKHDCLVWEGPLLNVKQLSEDDGYGNDFYLKLDPSESITKGHKNTKVAGLLCAIIIPTISFALVFSLLVYCARRKKALKRKGDNLLLLELTIESNGSELTESSRHGDSRGGKVKMPLFSFASVSAATDNFSPGNKLGEGGFGPVYKGTLLRGDEVAVKRLSRRSGQGWEELKNEAMLIATLQHKNLVRLLGCCIEGDEKILVYEYMPNKSLDFFIFDAEKRKILDWGKRIQIIQGVAQGLLYLHQYSRLRIIHRDLKASNILLDTDMNPKISDFGMARIFGANESEANTSRIVGTQGYMSPEYLMQGVFSIKSDVFSFGVLLLEILSGRKNTGHLLGYAWELWSSDKRSDIVDPLLLDDMSSMSMVLRYINIALLCVQESAADRPTMSDVVAMLSNDSTVLPYPNQPGFLFVRSKVKANPISGVSDLSYLKNETDSIFEGR</sequence>
<dbReference type="EMBL" id="CM031819">
    <property type="protein sequence ID" value="KAG6637709.1"/>
    <property type="molecule type" value="Genomic_DNA"/>
</dbReference>
<keyword evidence="9 19" id="KW-0547">Nucleotide-binding</keyword>
<dbReference type="CDD" id="cd00028">
    <property type="entry name" value="B_lectin"/>
    <property type="match status" value="1"/>
</dbReference>
<dbReference type="InterPro" id="IPR008271">
    <property type="entry name" value="Ser/Thr_kinase_AS"/>
</dbReference>
<evidence type="ECO:0000313" key="25">
    <source>
        <dbReference type="EMBL" id="KAG6637709.1"/>
    </source>
</evidence>
<dbReference type="GO" id="GO:0005886">
    <property type="term" value="C:plasma membrane"/>
    <property type="evidence" value="ECO:0007669"/>
    <property type="project" value="UniProtKB-SubCell"/>
</dbReference>
<dbReference type="Pfam" id="PF07714">
    <property type="entry name" value="PK_Tyr_Ser-Thr"/>
    <property type="match status" value="1"/>
</dbReference>
<dbReference type="InterPro" id="IPR024171">
    <property type="entry name" value="SRK-like_kinase"/>
</dbReference>
<dbReference type="InterPro" id="IPR003609">
    <property type="entry name" value="Pan_app"/>
</dbReference>
<gene>
    <name evidence="25" type="ORF">CIPAW_11G197200</name>
</gene>
<evidence type="ECO:0000256" key="16">
    <source>
        <dbReference type="ARBA" id="ARBA00023180"/>
    </source>
</evidence>
<name>A0A8T1P1L7_CARIL</name>
<dbReference type="SMART" id="SM00220">
    <property type="entry name" value="S_TKc"/>
    <property type="match status" value="1"/>
</dbReference>
<dbReference type="AlphaFoldDB" id="A0A8T1P1L7"/>
<evidence type="ECO:0000259" key="23">
    <source>
        <dbReference type="PROSITE" id="PS50927"/>
    </source>
</evidence>
<dbReference type="PIRSF" id="PIRSF000641">
    <property type="entry name" value="SRK"/>
    <property type="match status" value="1"/>
</dbReference>
<protein>
    <recommendedName>
        <fullName evidence="19">Receptor-like serine/threonine-protein kinase</fullName>
        <ecNumber evidence="19">2.7.11.1</ecNumber>
    </recommendedName>
</protein>